<protein>
    <submittedName>
        <fullName evidence="1">Uncharacterized protein</fullName>
    </submittedName>
</protein>
<feature type="non-terminal residue" evidence="1">
    <location>
        <position position="108"/>
    </location>
</feature>
<name>A0ABD0PJ48_CIRMR</name>
<dbReference type="EMBL" id="JAMKFB020000015">
    <property type="protein sequence ID" value="KAL0173795.1"/>
    <property type="molecule type" value="Genomic_DNA"/>
</dbReference>
<proteinExistence type="predicted"/>
<gene>
    <name evidence="1" type="ORF">M9458_029763</name>
</gene>
<organism evidence="1 2">
    <name type="scientific">Cirrhinus mrigala</name>
    <name type="common">Mrigala</name>
    <dbReference type="NCBI Taxonomy" id="683832"/>
    <lineage>
        <taxon>Eukaryota</taxon>
        <taxon>Metazoa</taxon>
        <taxon>Chordata</taxon>
        <taxon>Craniata</taxon>
        <taxon>Vertebrata</taxon>
        <taxon>Euteleostomi</taxon>
        <taxon>Actinopterygii</taxon>
        <taxon>Neopterygii</taxon>
        <taxon>Teleostei</taxon>
        <taxon>Ostariophysi</taxon>
        <taxon>Cypriniformes</taxon>
        <taxon>Cyprinidae</taxon>
        <taxon>Labeoninae</taxon>
        <taxon>Labeonini</taxon>
        <taxon>Cirrhinus</taxon>
    </lineage>
</organism>
<keyword evidence="2" id="KW-1185">Reference proteome</keyword>
<comment type="caution">
    <text evidence="1">The sequence shown here is derived from an EMBL/GenBank/DDBJ whole genome shotgun (WGS) entry which is preliminary data.</text>
</comment>
<evidence type="ECO:0000313" key="2">
    <source>
        <dbReference type="Proteomes" id="UP001529510"/>
    </source>
</evidence>
<sequence length="108" mass="11357">MPTLRTCGPSAALQPSTPFGYGLLCPPSGSAFFLSRFSFPSGLSIPIYISGDHCDGSVVALWIFDVAPPGSLSSSSTSTSFFCWLPALSLQTCPCGAHASFLWTEWTG</sequence>
<dbReference type="AlphaFoldDB" id="A0ABD0PJ48"/>
<dbReference type="Proteomes" id="UP001529510">
    <property type="component" value="Unassembled WGS sequence"/>
</dbReference>
<evidence type="ECO:0000313" key="1">
    <source>
        <dbReference type="EMBL" id="KAL0173795.1"/>
    </source>
</evidence>
<reference evidence="1 2" key="1">
    <citation type="submission" date="2024-05" db="EMBL/GenBank/DDBJ databases">
        <title>Genome sequencing and assembly of Indian major carp, Cirrhinus mrigala (Hamilton, 1822).</title>
        <authorList>
            <person name="Mohindra V."/>
            <person name="Chowdhury L.M."/>
            <person name="Lal K."/>
            <person name="Jena J.K."/>
        </authorList>
    </citation>
    <scope>NUCLEOTIDE SEQUENCE [LARGE SCALE GENOMIC DNA]</scope>
    <source>
        <strain evidence="1">CM1030</strain>
        <tissue evidence="1">Blood</tissue>
    </source>
</reference>
<accession>A0ABD0PJ48</accession>